<feature type="compositionally biased region" description="Polar residues" evidence="1">
    <location>
        <begin position="521"/>
        <end position="542"/>
    </location>
</feature>
<keyword evidence="2" id="KW-0812">Transmembrane</keyword>
<organism evidence="3 4">
    <name type="scientific">Cymbomonas tetramitiformis</name>
    <dbReference type="NCBI Taxonomy" id="36881"/>
    <lineage>
        <taxon>Eukaryota</taxon>
        <taxon>Viridiplantae</taxon>
        <taxon>Chlorophyta</taxon>
        <taxon>Pyramimonadophyceae</taxon>
        <taxon>Pyramimonadales</taxon>
        <taxon>Pyramimonadaceae</taxon>
        <taxon>Cymbomonas</taxon>
    </lineage>
</organism>
<feature type="region of interest" description="Disordered" evidence="1">
    <location>
        <begin position="81"/>
        <end position="112"/>
    </location>
</feature>
<feature type="region of interest" description="Disordered" evidence="1">
    <location>
        <begin position="324"/>
        <end position="366"/>
    </location>
</feature>
<protein>
    <submittedName>
        <fullName evidence="3">Uncharacterized protein</fullName>
    </submittedName>
</protein>
<keyword evidence="2" id="KW-0472">Membrane</keyword>
<sequence>MASAAEVGSVADVEIHGIFSGSTHILSTTYFPPSLPSDAHLKFAEVLVNDIESMFVGEHWALYGAVECTYHRVKTSTRIYSPPPPEMPSPPVPPEPNFPPPDTHAPTYYMPPTPPAPPLPLAPSPPPPYPPLPAATYAVSAQVSLGNENETSFTSQKQRAFEEAVANTVDVHPARVYITGYGDTRLEVRRRLRALSDQLNITFTIEAEDETSAHIIALDLRTALSNWMLAAELEASAIIFSDVEIILLDGPHVRELNTEPLGRTEIGLELGPPDTLDANSSADTRENNGTLIGLAVGAACMVFLAAASAFYYIRQKKQVISPSNGALQVPAPTKDDLRDLGASLSKDPLMEDAESEKEDDDPLMAPEEPSLMCREYAAFLPLAEGGMMRRVTGTQLQMPARQPVGLQDGKDVATQPQGPHTAHSPEHPTPAPPAASQHCPADAQSTSGNQPPELSMRARLDALRPSSASFRRLAHPASEASMPAQLNPEDAQGHDELMTPASLQESTLPPHARPISSSSSRNKCSGGSPTSSFADQPPTSGNGMPAEQLDALRRPSSALRKKPRSPLGGSSEASTLQSKMPAQERGVHELSLRQRMALLKPSQVEQESSPSQATTGTGYELDGSAMTPSPGSQAQEGPTSMRDRLNALRPSSSSFRAHDNGQPSVASLW</sequence>
<evidence type="ECO:0000313" key="3">
    <source>
        <dbReference type="EMBL" id="KAK3281014.1"/>
    </source>
</evidence>
<feature type="compositionally biased region" description="Polar residues" evidence="1">
    <location>
        <begin position="649"/>
        <end position="669"/>
    </location>
</feature>
<feature type="transmembrane region" description="Helical" evidence="2">
    <location>
        <begin position="291"/>
        <end position="313"/>
    </location>
</feature>
<keyword evidence="4" id="KW-1185">Reference proteome</keyword>
<accession>A0AAE0LDQ5</accession>
<dbReference type="AlphaFoldDB" id="A0AAE0LDQ5"/>
<feature type="compositionally biased region" description="Polar residues" evidence="1">
    <location>
        <begin position="626"/>
        <end position="638"/>
    </location>
</feature>
<comment type="caution">
    <text evidence="3">The sequence shown here is derived from an EMBL/GenBank/DDBJ whole genome shotgun (WGS) entry which is preliminary data.</text>
</comment>
<evidence type="ECO:0000256" key="2">
    <source>
        <dbReference type="SAM" id="Phobius"/>
    </source>
</evidence>
<evidence type="ECO:0000313" key="4">
    <source>
        <dbReference type="Proteomes" id="UP001190700"/>
    </source>
</evidence>
<feature type="compositionally biased region" description="Polar residues" evidence="1">
    <location>
        <begin position="571"/>
        <end position="580"/>
    </location>
</feature>
<dbReference type="Proteomes" id="UP001190700">
    <property type="component" value="Unassembled WGS sequence"/>
</dbReference>
<gene>
    <name evidence="3" type="ORF">CYMTET_11176</name>
</gene>
<evidence type="ECO:0000256" key="1">
    <source>
        <dbReference type="SAM" id="MobiDB-lite"/>
    </source>
</evidence>
<feature type="compositionally biased region" description="Polar residues" evidence="1">
    <location>
        <begin position="443"/>
        <end position="452"/>
    </location>
</feature>
<reference evidence="3 4" key="1">
    <citation type="journal article" date="2015" name="Genome Biol. Evol.">
        <title>Comparative Genomics of a Bacterivorous Green Alga Reveals Evolutionary Causalities and Consequences of Phago-Mixotrophic Mode of Nutrition.</title>
        <authorList>
            <person name="Burns J.A."/>
            <person name="Paasch A."/>
            <person name="Narechania A."/>
            <person name="Kim E."/>
        </authorList>
    </citation>
    <scope>NUCLEOTIDE SEQUENCE [LARGE SCALE GENOMIC DNA]</scope>
    <source>
        <strain evidence="3 4">PLY_AMNH</strain>
    </source>
</reference>
<feature type="compositionally biased region" description="Low complexity" evidence="1">
    <location>
        <begin position="601"/>
        <end position="612"/>
    </location>
</feature>
<name>A0AAE0LDQ5_9CHLO</name>
<dbReference type="EMBL" id="LGRX02004095">
    <property type="protein sequence ID" value="KAK3281014.1"/>
    <property type="molecule type" value="Genomic_DNA"/>
</dbReference>
<feature type="compositionally biased region" description="Acidic residues" evidence="1">
    <location>
        <begin position="350"/>
        <end position="362"/>
    </location>
</feature>
<proteinExistence type="predicted"/>
<feature type="region of interest" description="Disordered" evidence="1">
    <location>
        <begin position="402"/>
        <end position="453"/>
    </location>
</feature>
<keyword evidence="2" id="KW-1133">Transmembrane helix</keyword>
<feature type="region of interest" description="Disordered" evidence="1">
    <location>
        <begin position="474"/>
        <end position="669"/>
    </location>
</feature>